<comment type="subcellular location">
    <subcellularLocation>
        <location evidence="2">Golgi apparatus</location>
        <location evidence="2">trans-Golgi network</location>
    </subcellularLocation>
</comment>
<dbReference type="GO" id="GO:0015031">
    <property type="term" value="P:protein transport"/>
    <property type="evidence" value="ECO:0007669"/>
    <property type="project" value="UniProtKB-UniRule"/>
</dbReference>
<dbReference type="Gramene" id="ABO94517">
    <property type="protein sequence ID" value="ABO94517"/>
    <property type="gene ID" value="OSTLU_30211"/>
</dbReference>
<dbReference type="GO" id="GO:0000938">
    <property type="term" value="C:GARP complex"/>
    <property type="evidence" value="ECO:0007669"/>
    <property type="project" value="UniProtKB-UniRule"/>
</dbReference>
<dbReference type="EMBL" id="CP000582">
    <property type="protein sequence ID" value="ABO94517.1"/>
    <property type="molecule type" value="Genomic_DNA"/>
</dbReference>
<proteinExistence type="inferred from homology"/>
<dbReference type="GO" id="GO:0005829">
    <property type="term" value="C:cytosol"/>
    <property type="evidence" value="ECO:0007669"/>
    <property type="project" value="GOC"/>
</dbReference>
<dbReference type="Proteomes" id="UP000001568">
    <property type="component" value="Chromosome 2"/>
</dbReference>
<keyword evidence="2" id="KW-0653">Protein transport</keyword>
<dbReference type="GO" id="GO:1990745">
    <property type="term" value="C:EARP complex"/>
    <property type="evidence" value="ECO:0007669"/>
    <property type="project" value="TreeGrafter"/>
</dbReference>
<dbReference type="InterPro" id="IPR014812">
    <property type="entry name" value="Vps51"/>
</dbReference>
<dbReference type="GO" id="GO:0007041">
    <property type="term" value="P:lysosomal transport"/>
    <property type="evidence" value="ECO:0007669"/>
    <property type="project" value="TreeGrafter"/>
</dbReference>
<keyword evidence="2" id="KW-0333">Golgi apparatus</keyword>
<dbReference type="GO" id="GO:0032456">
    <property type="term" value="P:endocytic recycling"/>
    <property type="evidence" value="ECO:0007669"/>
    <property type="project" value="TreeGrafter"/>
</dbReference>
<dbReference type="KEGG" id="olu:OSTLU_30211"/>
<dbReference type="GO" id="GO:0048193">
    <property type="term" value="P:Golgi vesicle transport"/>
    <property type="evidence" value="ECO:0007669"/>
    <property type="project" value="TreeGrafter"/>
</dbReference>
<dbReference type="PANTHER" id="PTHR15954:SF4">
    <property type="entry name" value="VACUOLAR PROTEIN SORTING-ASSOCIATED PROTEIN 51 HOMOLOG"/>
    <property type="match status" value="1"/>
</dbReference>
<dbReference type="STRING" id="436017.A4RSL1"/>
<dbReference type="PANTHER" id="PTHR15954">
    <property type="entry name" value="VACUOLAR PROTEIN SORTING-ASSOCIATED PROTEIN 51 HOMOLOG"/>
    <property type="match status" value="1"/>
</dbReference>
<dbReference type="RefSeq" id="XP_001416224.1">
    <property type="nucleotide sequence ID" value="XM_001416187.1"/>
</dbReference>
<accession>A4RSL1</accession>
<comment type="similarity">
    <text evidence="1 2">Belongs to the VPS51 family.</text>
</comment>
<gene>
    <name evidence="3" type="ORF">OSTLU_30211</name>
</gene>
<comment type="subunit">
    <text evidence="2">Component of the Golgi-associated retrograde protein (GARP) complex.</text>
</comment>
<reference evidence="3 4" key="1">
    <citation type="journal article" date="2007" name="Proc. Natl. Acad. Sci. U.S.A.">
        <title>The tiny eukaryote Ostreococcus provides genomic insights into the paradox of plankton speciation.</title>
        <authorList>
            <person name="Palenik B."/>
            <person name="Grimwood J."/>
            <person name="Aerts A."/>
            <person name="Rouze P."/>
            <person name="Salamov A."/>
            <person name="Putnam N."/>
            <person name="Dupont C."/>
            <person name="Jorgensen R."/>
            <person name="Derelle E."/>
            <person name="Rombauts S."/>
            <person name="Zhou K."/>
            <person name="Otillar R."/>
            <person name="Merchant S.S."/>
            <person name="Podell S."/>
            <person name="Gaasterland T."/>
            <person name="Napoli C."/>
            <person name="Gendler K."/>
            <person name="Manuell A."/>
            <person name="Tai V."/>
            <person name="Vallon O."/>
            <person name="Piganeau G."/>
            <person name="Jancek S."/>
            <person name="Heijde M."/>
            <person name="Jabbari K."/>
            <person name="Bowler C."/>
            <person name="Lohr M."/>
            <person name="Robbens S."/>
            <person name="Werner G."/>
            <person name="Dubchak I."/>
            <person name="Pazour G.J."/>
            <person name="Ren Q."/>
            <person name="Paulsen I."/>
            <person name="Delwiche C."/>
            <person name="Schmutz J."/>
            <person name="Rokhsar D."/>
            <person name="Van de Peer Y."/>
            <person name="Moreau H."/>
            <person name="Grigoriev I.V."/>
        </authorList>
    </citation>
    <scope>NUCLEOTIDE SEQUENCE [LARGE SCALE GENOMIC DNA]</scope>
    <source>
        <strain evidence="3 4">CCE9901</strain>
    </source>
</reference>
<dbReference type="OMA" id="DIICERG"/>
<dbReference type="eggNOG" id="KOG2346">
    <property type="taxonomic scope" value="Eukaryota"/>
</dbReference>
<evidence type="ECO:0000313" key="4">
    <source>
        <dbReference type="Proteomes" id="UP000001568"/>
    </source>
</evidence>
<dbReference type="OrthoDB" id="568474at2759"/>
<dbReference type="GO" id="GO:0042147">
    <property type="term" value="P:retrograde transport, endosome to Golgi"/>
    <property type="evidence" value="ECO:0007669"/>
    <property type="project" value="UniProtKB-UniRule"/>
</dbReference>
<dbReference type="HOGENOM" id="CLU_020677_0_0_1"/>
<dbReference type="AlphaFoldDB" id="A4RSL1"/>
<dbReference type="GO" id="GO:0007030">
    <property type="term" value="P:Golgi organization"/>
    <property type="evidence" value="ECO:0007669"/>
    <property type="project" value="UniProtKB-UniRule"/>
</dbReference>
<dbReference type="GO" id="GO:0016020">
    <property type="term" value="C:membrane"/>
    <property type="evidence" value="ECO:0007669"/>
    <property type="project" value="TreeGrafter"/>
</dbReference>
<evidence type="ECO:0000256" key="1">
    <source>
        <dbReference type="ARBA" id="ARBA00006080"/>
    </source>
</evidence>
<keyword evidence="2" id="KW-0813">Transport</keyword>
<evidence type="ECO:0000256" key="2">
    <source>
        <dbReference type="RuleBase" id="RU368010"/>
    </source>
</evidence>
<keyword evidence="2" id="KW-0445">Lipid transport</keyword>
<name>A4RSL1_OSTLU</name>
<organism evidence="3 4">
    <name type="scientific">Ostreococcus lucimarinus (strain CCE9901)</name>
    <dbReference type="NCBI Taxonomy" id="436017"/>
    <lineage>
        <taxon>Eukaryota</taxon>
        <taxon>Viridiplantae</taxon>
        <taxon>Chlorophyta</taxon>
        <taxon>Mamiellophyceae</taxon>
        <taxon>Mamiellales</taxon>
        <taxon>Bathycoccaceae</taxon>
        <taxon>Ostreococcus</taxon>
    </lineage>
</organism>
<evidence type="ECO:0000313" key="3">
    <source>
        <dbReference type="EMBL" id="ABO94517.1"/>
    </source>
</evidence>
<protein>
    <recommendedName>
        <fullName evidence="2">Vacuolar protein sorting-associated protein 51 homolog</fullName>
    </recommendedName>
</protein>
<dbReference type="GeneID" id="5000336"/>
<comment type="function">
    <text evidence="2">Acts as component of the GARP complex that is involved in retrograde transport from early and late endosomes to the trans-Golgi network (TGN).</text>
</comment>
<sequence>MLVYDNYGKFIQAASAASALREASAAMRTRCDALRESALRAKALSERTQERLSARREVVEQLRGVRGLIGKLSASLRSAPALEALANASAATATEGEDARTTIAEYVEAKEVLDALGAEGSDAIAFVRAKKRCDAAMEKIVAVLKARARASAIGGDEDDGASKSAFGMSDEVCLELLSALKVSQDELVDDFLMSRKKKLDDAIEASRKSFAELASTPVSERNLKDFMSALNQSFLGEFSNASEAFKKLFSNVNSARNALVKFTKDAFGEYFAFIREIYAPHVDKTDMIAASSSADLLNPKQLMCAMGTMAADLASVHRSVPEAALGDRAVETIERAVRSRVGAAFMCLERDLVRELDATYVAAKAVSAAAANRASGADAATSKSLLHRFIALSDTLLTSVQTLLSDVESLMDERPILISSWREEFAYAVRGHFASLIHALVSRLIVGSPIAPNPAPNPTPLRTPLAVAVDEARESSSKTPPPPSFLLVCARMCAFLHTSATKHIADALTKMFPASSAMGGSFSLDETRAMCESASHVLLMWYVEQSAQRISFMIRKSLTAVDWSKAREPREVRPLADYIADDLATIENECAQVLDVGEIDSGDGSTSFVADGAFTPVRSTQSSVMCAVIKRAVKSYVECVRCQTFHTKFAFQQVSLDVRYLAERVLFRFMPSGQFESDVYERRAIEILLKELRSACELRACDPTPMDKAVGDRILEKI</sequence>
<keyword evidence="4" id="KW-1185">Reference proteome</keyword>
<dbReference type="GO" id="GO:0006869">
    <property type="term" value="P:lipid transport"/>
    <property type="evidence" value="ECO:0007669"/>
    <property type="project" value="UniProtKB-UniRule"/>
</dbReference>